<reference evidence="6 7" key="1">
    <citation type="submission" date="2020-08" db="EMBL/GenBank/DDBJ databases">
        <title>Genomic Encyclopedia of Type Strains, Phase IV (KMG-IV): sequencing the most valuable type-strain genomes for metagenomic binning, comparative biology and taxonomic classification.</title>
        <authorList>
            <person name="Goeker M."/>
        </authorList>
    </citation>
    <scope>NUCLEOTIDE SEQUENCE [LARGE SCALE GENOMIC DNA]</scope>
    <source>
        <strain evidence="6 7">DSM 45385</strain>
    </source>
</reference>
<name>A0A7W8A430_9ACTN</name>
<evidence type="ECO:0000256" key="2">
    <source>
        <dbReference type="ARBA" id="ARBA00012028"/>
    </source>
</evidence>
<dbReference type="InterPro" id="IPR013078">
    <property type="entry name" value="His_Pase_superF_clade-1"/>
</dbReference>
<accession>A0A7W8A430</accession>
<dbReference type="GO" id="GO:0004619">
    <property type="term" value="F:phosphoglycerate mutase activity"/>
    <property type="evidence" value="ECO:0007669"/>
    <property type="project" value="UniProtKB-EC"/>
</dbReference>
<dbReference type="RefSeq" id="WP_184962914.1">
    <property type="nucleotide sequence ID" value="NZ_JACHIN010000004.1"/>
</dbReference>
<dbReference type="PIRSF" id="PIRSF000709">
    <property type="entry name" value="6PFK_2-Ptase"/>
    <property type="match status" value="1"/>
</dbReference>
<dbReference type="EMBL" id="JACHIN010000004">
    <property type="protein sequence ID" value="MBB5078351.1"/>
    <property type="molecule type" value="Genomic_DNA"/>
</dbReference>
<evidence type="ECO:0000313" key="6">
    <source>
        <dbReference type="EMBL" id="MBB5078351.1"/>
    </source>
</evidence>
<comment type="similarity">
    <text evidence="1">Belongs to the phosphoglycerate mutase family. BPG-dependent PGAM subfamily.</text>
</comment>
<dbReference type="InterPro" id="IPR029033">
    <property type="entry name" value="His_PPase_superfam"/>
</dbReference>
<dbReference type="SMART" id="SM00855">
    <property type="entry name" value="PGAM"/>
    <property type="match status" value="1"/>
</dbReference>
<comment type="caution">
    <text evidence="6">The sequence shown here is derived from an EMBL/GenBank/DDBJ whole genome shotgun (WGS) entry which is preliminary data.</text>
</comment>
<dbReference type="CDD" id="cd07067">
    <property type="entry name" value="HP_PGM_like"/>
    <property type="match status" value="1"/>
</dbReference>
<dbReference type="EC" id="5.4.2.11" evidence="2"/>
<dbReference type="Pfam" id="PF00300">
    <property type="entry name" value="His_Phos_1"/>
    <property type="match status" value="1"/>
</dbReference>
<evidence type="ECO:0000256" key="4">
    <source>
        <dbReference type="ARBA" id="ARBA00023235"/>
    </source>
</evidence>
<dbReference type="InterPro" id="IPR005952">
    <property type="entry name" value="Phosphogly_mut1"/>
</dbReference>
<feature type="binding site" evidence="5">
    <location>
        <position position="74"/>
    </location>
    <ligand>
        <name>substrate</name>
    </ligand>
</feature>
<gene>
    <name evidence="6" type="ORF">HNR40_003826</name>
</gene>
<dbReference type="SUPFAM" id="SSF53254">
    <property type="entry name" value="Phosphoglycerate mutase-like"/>
    <property type="match status" value="1"/>
</dbReference>
<organism evidence="6 7">
    <name type="scientific">Nonomuraea endophytica</name>
    <dbReference type="NCBI Taxonomy" id="714136"/>
    <lineage>
        <taxon>Bacteria</taxon>
        <taxon>Bacillati</taxon>
        <taxon>Actinomycetota</taxon>
        <taxon>Actinomycetes</taxon>
        <taxon>Streptosporangiales</taxon>
        <taxon>Streptosporangiaceae</taxon>
        <taxon>Nonomuraea</taxon>
    </lineage>
</organism>
<dbReference type="Gene3D" id="3.40.50.1240">
    <property type="entry name" value="Phosphoglycerate mutase-like"/>
    <property type="match status" value="1"/>
</dbReference>
<feature type="binding site" evidence="5">
    <location>
        <begin position="11"/>
        <end position="18"/>
    </location>
    <ligand>
        <name>substrate</name>
    </ligand>
</feature>
<dbReference type="Proteomes" id="UP000568380">
    <property type="component" value="Unassembled WGS sequence"/>
</dbReference>
<keyword evidence="4" id="KW-0413">Isomerase</keyword>
<evidence type="ECO:0000313" key="7">
    <source>
        <dbReference type="Proteomes" id="UP000568380"/>
    </source>
</evidence>
<evidence type="ECO:0000256" key="3">
    <source>
        <dbReference type="ARBA" id="ARBA00023152"/>
    </source>
</evidence>
<evidence type="ECO:0000256" key="5">
    <source>
        <dbReference type="PIRSR" id="PIRSR613078-2"/>
    </source>
</evidence>
<keyword evidence="3" id="KW-0324">Glycolysis</keyword>
<dbReference type="GO" id="GO:0006096">
    <property type="term" value="P:glycolytic process"/>
    <property type="evidence" value="ECO:0007669"/>
    <property type="project" value="UniProtKB-KW"/>
</dbReference>
<dbReference type="AlphaFoldDB" id="A0A7W8A430"/>
<dbReference type="PANTHER" id="PTHR11931">
    <property type="entry name" value="PHOSPHOGLYCERATE MUTASE"/>
    <property type="match status" value="1"/>
</dbReference>
<proteinExistence type="inferred from homology"/>
<keyword evidence="7" id="KW-1185">Reference proteome</keyword>
<evidence type="ECO:0000256" key="1">
    <source>
        <dbReference type="ARBA" id="ARBA00006717"/>
    </source>
</evidence>
<sequence>MSGPVRIIAVRHGQSEANLAYERARERPLVYERGDQEVTLTDLGRRQAAAVGQVLAALPEAEAPEVVWCSPYLRARDTWAHAQRAWGVTTTLPLTVDKRLRDREMGALAPFNSAAVAERFPEEAARFVSEGEYSFRPPGGESFGDVVVRLRAFVGDLRATASGRRVLIVAHDAVVLLLRHVLAGKPDAELPSVHRYAPIRNASVSTWHVVDGRMEVLSFNDVTHLA</sequence>
<protein>
    <recommendedName>
        <fullName evidence="2">phosphoglycerate mutase (2,3-diphosphoglycerate-dependent)</fullName>
        <ecNumber evidence="2">5.4.2.11</ecNumber>
    </recommendedName>
</protein>